<comment type="pathway">
    <text evidence="3 11">Cofactor biosynthesis; molybdopterin biosynthesis.</text>
</comment>
<comment type="function">
    <text evidence="2 11">Catalyzes the insertion of molybdate into adenylated molybdopterin with the concomitant release of AMP.</text>
</comment>
<evidence type="ECO:0000259" key="13">
    <source>
        <dbReference type="SMART" id="SM00852"/>
    </source>
</evidence>
<dbReference type="FunFam" id="2.170.190.11:FF:000001">
    <property type="entry name" value="Molybdopterin molybdenumtransferase"/>
    <property type="match status" value="1"/>
</dbReference>
<evidence type="ECO:0000256" key="4">
    <source>
        <dbReference type="ARBA" id="ARBA00010763"/>
    </source>
</evidence>
<keyword evidence="9 11" id="KW-0501">Molybdenum cofactor biosynthesis</keyword>
<dbReference type="InterPro" id="IPR038987">
    <property type="entry name" value="MoeA-like"/>
</dbReference>
<gene>
    <name evidence="14" type="ORF">GGQ54_002253</name>
</gene>
<dbReference type="GO" id="GO:0061599">
    <property type="term" value="F:molybdopterin molybdotransferase activity"/>
    <property type="evidence" value="ECO:0007669"/>
    <property type="project" value="UniProtKB-UniRule"/>
</dbReference>
<name>A0A7Z0D9Y7_9ACTN</name>
<dbReference type="Gene3D" id="3.40.980.10">
    <property type="entry name" value="MoaB/Mog-like domain"/>
    <property type="match status" value="1"/>
</dbReference>
<keyword evidence="8 11" id="KW-0460">Magnesium</keyword>
<protein>
    <recommendedName>
        <fullName evidence="11">Molybdopterin molybdenumtransferase</fullName>
        <ecNumber evidence="11">2.10.1.1</ecNumber>
    </recommendedName>
</protein>
<dbReference type="SMART" id="SM00852">
    <property type="entry name" value="MoCF_biosynth"/>
    <property type="match status" value="1"/>
</dbReference>
<keyword evidence="7 11" id="KW-0479">Metal-binding</keyword>
<dbReference type="SUPFAM" id="SSF63882">
    <property type="entry name" value="MoeA N-terminal region -like"/>
    <property type="match status" value="1"/>
</dbReference>
<evidence type="ECO:0000313" key="15">
    <source>
        <dbReference type="Proteomes" id="UP000527616"/>
    </source>
</evidence>
<evidence type="ECO:0000256" key="7">
    <source>
        <dbReference type="ARBA" id="ARBA00022723"/>
    </source>
</evidence>
<dbReference type="Gene3D" id="3.90.105.10">
    <property type="entry name" value="Molybdopterin biosynthesis moea protein, domain 2"/>
    <property type="match status" value="1"/>
</dbReference>
<dbReference type="NCBIfam" id="TIGR00177">
    <property type="entry name" value="molyb_syn"/>
    <property type="match status" value="1"/>
</dbReference>
<evidence type="ECO:0000256" key="12">
    <source>
        <dbReference type="SAM" id="MobiDB-lite"/>
    </source>
</evidence>
<comment type="cofactor">
    <cofactor evidence="1 11">
        <name>Mg(2+)</name>
        <dbReference type="ChEBI" id="CHEBI:18420"/>
    </cofactor>
</comment>
<dbReference type="InterPro" id="IPR001453">
    <property type="entry name" value="MoaB/Mog_dom"/>
</dbReference>
<dbReference type="SUPFAM" id="SSF63867">
    <property type="entry name" value="MoeA C-terminal domain-like"/>
    <property type="match status" value="1"/>
</dbReference>
<dbReference type="Gene3D" id="2.170.190.11">
    <property type="entry name" value="Molybdopterin biosynthesis moea protein, domain 3"/>
    <property type="match status" value="1"/>
</dbReference>
<accession>A0A7Z0D9Y7</accession>
<dbReference type="PANTHER" id="PTHR10192">
    <property type="entry name" value="MOLYBDOPTERIN BIOSYNTHESIS PROTEIN"/>
    <property type="match status" value="1"/>
</dbReference>
<dbReference type="EC" id="2.10.1.1" evidence="11"/>
<dbReference type="Pfam" id="PF03454">
    <property type="entry name" value="MoeA_C"/>
    <property type="match status" value="1"/>
</dbReference>
<evidence type="ECO:0000256" key="9">
    <source>
        <dbReference type="ARBA" id="ARBA00023150"/>
    </source>
</evidence>
<comment type="catalytic activity">
    <reaction evidence="10">
        <text>adenylyl-molybdopterin + molybdate = Mo-molybdopterin + AMP + H(+)</text>
        <dbReference type="Rhea" id="RHEA:35047"/>
        <dbReference type="ChEBI" id="CHEBI:15378"/>
        <dbReference type="ChEBI" id="CHEBI:36264"/>
        <dbReference type="ChEBI" id="CHEBI:62727"/>
        <dbReference type="ChEBI" id="CHEBI:71302"/>
        <dbReference type="ChEBI" id="CHEBI:456215"/>
        <dbReference type="EC" id="2.10.1.1"/>
    </reaction>
</comment>
<evidence type="ECO:0000256" key="10">
    <source>
        <dbReference type="ARBA" id="ARBA00047317"/>
    </source>
</evidence>
<dbReference type="EMBL" id="JACBZS010000001">
    <property type="protein sequence ID" value="NYI71693.1"/>
    <property type="molecule type" value="Genomic_DNA"/>
</dbReference>
<dbReference type="GO" id="GO:0006777">
    <property type="term" value="P:Mo-molybdopterin cofactor biosynthetic process"/>
    <property type="evidence" value="ECO:0007669"/>
    <property type="project" value="UniProtKB-UniRule"/>
</dbReference>
<dbReference type="InterPro" id="IPR036425">
    <property type="entry name" value="MoaB/Mog-like_dom_sf"/>
</dbReference>
<dbReference type="Pfam" id="PF03453">
    <property type="entry name" value="MoeA_N"/>
    <property type="match status" value="1"/>
</dbReference>
<dbReference type="SUPFAM" id="SSF53218">
    <property type="entry name" value="Molybdenum cofactor biosynthesis proteins"/>
    <property type="match status" value="1"/>
</dbReference>
<dbReference type="CDD" id="cd00887">
    <property type="entry name" value="MoeA"/>
    <property type="match status" value="1"/>
</dbReference>
<organism evidence="14 15">
    <name type="scientific">Naumannella cuiyingiana</name>
    <dbReference type="NCBI Taxonomy" id="1347891"/>
    <lineage>
        <taxon>Bacteria</taxon>
        <taxon>Bacillati</taxon>
        <taxon>Actinomycetota</taxon>
        <taxon>Actinomycetes</taxon>
        <taxon>Propionibacteriales</taxon>
        <taxon>Propionibacteriaceae</taxon>
        <taxon>Naumannella</taxon>
    </lineage>
</organism>
<reference evidence="14 15" key="1">
    <citation type="submission" date="2020-07" db="EMBL/GenBank/DDBJ databases">
        <title>Sequencing the genomes of 1000 actinobacteria strains.</title>
        <authorList>
            <person name="Klenk H.-P."/>
        </authorList>
    </citation>
    <scope>NUCLEOTIDE SEQUENCE [LARGE SCALE GENOMIC DNA]</scope>
    <source>
        <strain evidence="14 15">DSM 103164</strain>
    </source>
</reference>
<dbReference type="InterPro" id="IPR005111">
    <property type="entry name" value="MoeA_C_domain_IV"/>
</dbReference>
<keyword evidence="5 11" id="KW-0500">Molybdenum</keyword>
<keyword evidence="15" id="KW-1185">Reference proteome</keyword>
<dbReference type="InterPro" id="IPR036135">
    <property type="entry name" value="MoeA_linker/N_sf"/>
</dbReference>
<dbReference type="AlphaFoldDB" id="A0A7Z0D9Y7"/>
<dbReference type="GO" id="GO:0005829">
    <property type="term" value="C:cytosol"/>
    <property type="evidence" value="ECO:0007669"/>
    <property type="project" value="TreeGrafter"/>
</dbReference>
<dbReference type="InterPro" id="IPR005110">
    <property type="entry name" value="MoeA_linker/N"/>
</dbReference>
<evidence type="ECO:0000256" key="3">
    <source>
        <dbReference type="ARBA" id="ARBA00005046"/>
    </source>
</evidence>
<sequence length="444" mass="46657">MPLFGRRKKQTEVAEQPEPEAPRLPDPPAPSINGLRSMQDHRDYLLSLVEPLPPFGQNLIEAQGLSLCEDIVSHIDLPGFDNSAMDGYAVRCADVAEAAEDNPVDLPVVGEIAAGDGDLPPLAAGTVVKIMTGAPVPDGAEAVIPYEGTNRGSETVRIFAPGQPGLNIRRRGEDVTAGTLLLNEGDLVAPRNVGLMAGVGIDKVLARPRPRVVVISTGSELVQPGNPLTGGGQIYDSNSYLLAAAAKAAGAQVYRVGLVSDDPDEIKQTISDQLVRADLLVSSGGVSQGDYDLVKSVLPELGLTDFTEVAMQPGKPQGFGLIGEHPDDRVPMIMVPGNPVSAFVSFEAFVRPVIRKLMGVEPYVRPSERAFATKAIRSVKGKLQLARGIVTADAGGRRTVELVGGHGSHLMGDLARANALVLLGPETEVVPAGQPVAVWMLADG</sequence>
<dbReference type="RefSeq" id="WP_343045942.1">
    <property type="nucleotide sequence ID" value="NZ_JACBZS010000001.1"/>
</dbReference>
<dbReference type="InterPro" id="IPR036688">
    <property type="entry name" value="MoeA_C_domain_IV_sf"/>
</dbReference>
<comment type="similarity">
    <text evidence="4 11">Belongs to the MoeA family.</text>
</comment>
<evidence type="ECO:0000256" key="2">
    <source>
        <dbReference type="ARBA" id="ARBA00002901"/>
    </source>
</evidence>
<evidence type="ECO:0000256" key="5">
    <source>
        <dbReference type="ARBA" id="ARBA00022505"/>
    </source>
</evidence>
<evidence type="ECO:0000256" key="1">
    <source>
        <dbReference type="ARBA" id="ARBA00001946"/>
    </source>
</evidence>
<evidence type="ECO:0000313" key="14">
    <source>
        <dbReference type="EMBL" id="NYI71693.1"/>
    </source>
</evidence>
<dbReference type="PANTHER" id="PTHR10192:SF5">
    <property type="entry name" value="GEPHYRIN"/>
    <property type="match status" value="1"/>
</dbReference>
<proteinExistence type="inferred from homology"/>
<comment type="caution">
    <text evidence="14">The sequence shown here is derived from an EMBL/GenBank/DDBJ whole genome shotgun (WGS) entry which is preliminary data.</text>
</comment>
<dbReference type="Proteomes" id="UP000527616">
    <property type="component" value="Unassembled WGS sequence"/>
</dbReference>
<evidence type="ECO:0000256" key="6">
    <source>
        <dbReference type="ARBA" id="ARBA00022679"/>
    </source>
</evidence>
<dbReference type="UniPathway" id="UPA00344"/>
<evidence type="ECO:0000256" key="8">
    <source>
        <dbReference type="ARBA" id="ARBA00022842"/>
    </source>
</evidence>
<dbReference type="Pfam" id="PF00994">
    <property type="entry name" value="MoCF_biosynth"/>
    <property type="match status" value="1"/>
</dbReference>
<feature type="domain" description="MoaB/Mog" evidence="13">
    <location>
        <begin position="213"/>
        <end position="356"/>
    </location>
</feature>
<feature type="region of interest" description="Disordered" evidence="12">
    <location>
        <begin position="1"/>
        <end position="36"/>
    </location>
</feature>
<dbReference type="GO" id="GO:0046872">
    <property type="term" value="F:metal ion binding"/>
    <property type="evidence" value="ECO:0007669"/>
    <property type="project" value="UniProtKB-UniRule"/>
</dbReference>
<evidence type="ECO:0000256" key="11">
    <source>
        <dbReference type="RuleBase" id="RU365090"/>
    </source>
</evidence>
<dbReference type="Gene3D" id="2.40.340.10">
    <property type="entry name" value="MoeA, C-terminal, domain IV"/>
    <property type="match status" value="1"/>
</dbReference>
<dbReference type="FunFam" id="3.40.980.10:FF:000004">
    <property type="entry name" value="Molybdopterin molybdenumtransferase"/>
    <property type="match status" value="1"/>
</dbReference>
<dbReference type="NCBIfam" id="NF045515">
    <property type="entry name" value="Glp_gephyrin"/>
    <property type="match status" value="1"/>
</dbReference>
<keyword evidence="6 11" id="KW-0808">Transferase</keyword>